<name>A0A1B7MRJ7_9AGAM</name>
<dbReference type="InParanoid" id="A0A1B7MRJ7"/>
<protein>
    <submittedName>
        <fullName evidence="1">Uncharacterized protein</fullName>
    </submittedName>
</protein>
<dbReference type="EMBL" id="KV448521">
    <property type="protein sequence ID" value="OAX35207.1"/>
    <property type="molecule type" value="Genomic_DNA"/>
</dbReference>
<evidence type="ECO:0000313" key="2">
    <source>
        <dbReference type="Proteomes" id="UP000092154"/>
    </source>
</evidence>
<reference evidence="1 2" key="1">
    <citation type="submission" date="2016-06" db="EMBL/GenBank/DDBJ databases">
        <title>Comparative genomics of the ectomycorrhizal sister species Rhizopogon vinicolor and Rhizopogon vesiculosus (Basidiomycota: Boletales) reveals a divergence of the mating type B locus.</title>
        <authorList>
            <consortium name="DOE Joint Genome Institute"/>
            <person name="Mujic A.B."/>
            <person name="Kuo A."/>
            <person name="Tritt A."/>
            <person name="Lipzen A."/>
            <person name="Chen C."/>
            <person name="Johnson J."/>
            <person name="Sharma A."/>
            <person name="Barry K."/>
            <person name="Grigoriev I.V."/>
            <person name="Spatafora J.W."/>
        </authorList>
    </citation>
    <scope>NUCLEOTIDE SEQUENCE [LARGE SCALE GENOMIC DNA]</scope>
    <source>
        <strain evidence="1 2">AM-OR11-026</strain>
    </source>
</reference>
<evidence type="ECO:0000313" key="1">
    <source>
        <dbReference type="EMBL" id="OAX35207.1"/>
    </source>
</evidence>
<dbReference type="AlphaFoldDB" id="A0A1B7MRJ7"/>
<sequence length="152" mass="17263">MISAPLPDLVLPIATRRQLLRRRETAWQKTEYSKRHHIHFPGPDMHFQYRSRGIIQVSTRERVKFMQSPSLSASGCDHSDTTNGAVKSTVLVYRAVAVFRPCRIFWFSLLECPRNHELEVASKPLSEDKVHPDAASAVVVPEPIGIPSFCKQ</sequence>
<proteinExistence type="predicted"/>
<accession>A0A1B7MRJ7</accession>
<dbReference type="OrthoDB" id="3256413at2759"/>
<keyword evidence="2" id="KW-1185">Reference proteome</keyword>
<dbReference type="Proteomes" id="UP000092154">
    <property type="component" value="Unassembled WGS sequence"/>
</dbReference>
<organism evidence="1 2">
    <name type="scientific">Rhizopogon vinicolor AM-OR11-026</name>
    <dbReference type="NCBI Taxonomy" id="1314800"/>
    <lineage>
        <taxon>Eukaryota</taxon>
        <taxon>Fungi</taxon>
        <taxon>Dikarya</taxon>
        <taxon>Basidiomycota</taxon>
        <taxon>Agaricomycotina</taxon>
        <taxon>Agaricomycetes</taxon>
        <taxon>Agaricomycetidae</taxon>
        <taxon>Boletales</taxon>
        <taxon>Suillineae</taxon>
        <taxon>Rhizopogonaceae</taxon>
        <taxon>Rhizopogon</taxon>
    </lineage>
</organism>
<gene>
    <name evidence="1" type="ORF">K503DRAFT_390113</name>
</gene>